<evidence type="ECO:0000259" key="7">
    <source>
        <dbReference type="PROSITE" id="PS50127"/>
    </source>
</evidence>
<evidence type="ECO:0000256" key="3">
    <source>
        <dbReference type="ARBA" id="ARBA00022741"/>
    </source>
</evidence>
<dbReference type="InterPro" id="IPR000608">
    <property type="entry name" value="UBC"/>
</dbReference>
<gene>
    <name evidence="8" type="ORF">VNO78_06448</name>
</gene>
<evidence type="ECO:0000256" key="2">
    <source>
        <dbReference type="ARBA" id="ARBA00022679"/>
    </source>
</evidence>
<keyword evidence="9" id="KW-1185">Reference proteome</keyword>
<feature type="compositionally biased region" description="Low complexity" evidence="6">
    <location>
        <begin position="176"/>
        <end position="187"/>
    </location>
</feature>
<name>A0AAN9XRV4_PSOTE</name>
<evidence type="ECO:0000256" key="4">
    <source>
        <dbReference type="ARBA" id="ARBA00022786"/>
    </source>
</evidence>
<dbReference type="PANTHER" id="PTHR46116">
    <property type="entry name" value="(E3-INDEPENDENT) E2 UBIQUITIN-CONJUGATING ENZYME"/>
    <property type="match status" value="1"/>
</dbReference>
<feature type="compositionally biased region" description="Polar residues" evidence="6">
    <location>
        <begin position="1"/>
        <end position="18"/>
    </location>
</feature>
<feature type="region of interest" description="Disordered" evidence="6">
    <location>
        <begin position="173"/>
        <end position="194"/>
    </location>
</feature>
<keyword evidence="4" id="KW-0833">Ubl conjugation pathway</keyword>
<dbReference type="SMART" id="SM00212">
    <property type="entry name" value="UBCc"/>
    <property type="match status" value="1"/>
</dbReference>
<evidence type="ECO:0000256" key="6">
    <source>
        <dbReference type="SAM" id="MobiDB-lite"/>
    </source>
</evidence>
<organism evidence="8 9">
    <name type="scientific">Psophocarpus tetragonolobus</name>
    <name type="common">Winged bean</name>
    <name type="synonym">Dolichos tetragonolobus</name>
    <dbReference type="NCBI Taxonomy" id="3891"/>
    <lineage>
        <taxon>Eukaryota</taxon>
        <taxon>Viridiplantae</taxon>
        <taxon>Streptophyta</taxon>
        <taxon>Embryophyta</taxon>
        <taxon>Tracheophyta</taxon>
        <taxon>Spermatophyta</taxon>
        <taxon>Magnoliopsida</taxon>
        <taxon>eudicotyledons</taxon>
        <taxon>Gunneridae</taxon>
        <taxon>Pentapetalae</taxon>
        <taxon>rosids</taxon>
        <taxon>fabids</taxon>
        <taxon>Fabales</taxon>
        <taxon>Fabaceae</taxon>
        <taxon>Papilionoideae</taxon>
        <taxon>50 kb inversion clade</taxon>
        <taxon>NPAAA clade</taxon>
        <taxon>indigoferoid/millettioid clade</taxon>
        <taxon>Phaseoleae</taxon>
        <taxon>Psophocarpus</taxon>
    </lineage>
</organism>
<keyword evidence="3" id="KW-0547">Nucleotide-binding</keyword>
<evidence type="ECO:0000256" key="1">
    <source>
        <dbReference type="ARBA" id="ARBA00012486"/>
    </source>
</evidence>
<dbReference type="Proteomes" id="UP001386955">
    <property type="component" value="Unassembled WGS sequence"/>
</dbReference>
<dbReference type="GO" id="GO:0005524">
    <property type="term" value="F:ATP binding"/>
    <property type="evidence" value="ECO:0007669"/>
    <property type="project" value="UniProtKB-KW"/>
</dbReference>
<evidence type="ECO:0000313" key="9">
    <source>
        <dbReference type="Proteomes" id="UP001386955"/>
    </source>
</evidence>
<accession>A0AAN9XRV4</accession>
<evidence type="ECO:0000313" key="8">
    <source>
        <dbReference type="EMBL" id="KAK7405249.1"/>
    </source>
</evidence>
<keyword evidence="5" id="KW-0067">ATP-binding</keyword>
<comment type="caution">
    <text evidence="8">The sequence shown here is derived from an EMBL/GenBank/DDBJ whole genome shotgun (WGS) entry which is preliminary data.</text>
</comment>
<reference evidence="8 9" key="1">
    <citation type="submission" date="2024-01" db="EMBL/GenBank/DDBJ databases">
        <title>The genomes of 5 underutilized Papilionoideae crops provide insights into root nodulation and disease resistanc.</title>
        <authorList>
            <person name="Jiang F."/>
        </authorList>
    </citation>
    <scope>NUCLEOTIDE SEQUENCE [LARGE SCALE GENOMIC DNA]</scope>
    <source>
        <strain evidence="8">DUOXIRENSHENG_FW03</strain>
        <tissue evidence="8">Leaves</tissue>
    </source>
</reference>
<dbReference type="InterPro" id="IPR016135">
    <property type="entry name" value="UBQ-conjugating_enzyme/RWD"/>
</dbReference>
<dbReference type="AlphaFoldDB" id="A0AAN9XRV4"/>
<protein>
    <recommendedName>
        <fullName evidence="1">E2 ubiquitin-conjugating enzyme</fullName>
        <ecNumber evidence="1">2.3.2.23</ecNumber>
    </recommendedName>
</protein>
<evidence type="ECO:0000256" key="5">
    <source>
        <dbReference type="ARBA" id="ARBA00022840"/>
    </source>
</evidence>
<dbReference type="FunFam" id="3.10.110.10:FF:000028">
    <property type="entry name" value="Probable ubiquitin-conjugating enzyme E2 23"/>
    <property type="match status" value="1"/>
</dbReference>
<dbReference type="SUPFAM" id="SSF54495">
    <property type="entry name" value="UBC-like"/>
    <property type="match status" value="1"/>
</dbReference>
<feature type="domain" description="UBC core" evidence="7">
    <location>
        <begin position="402"/>
        <end position="562"/>
    </location>
</feature>
<dbReference type="Pfam" id="PF00179">
    <property type="entry name" value="UQ_con"/>
    <property type="match status" value="1"/>
</dbReference>
<proteinExistence type="predicted"/>
<dbReference type="PANTHER" id="PTHR46116:SF41">
    <property type="entry name" value="UBIQUITIN-CONJUGATING ENZYME E2 25-RELATED"/>
    <property type="match status" value="1"/>
</dbReference>
<dbReference type="EMBL" id="JAYMYS010000002">
    <property type="protein sequence ID" value="KAK7405249.1"/>
    <property type="molecule type" value="Genomic_DNA"/>
</dbReference>
<dbReference type="EC" id="2.3.2.23" evidence="1"/>
<dbReference type="PROSITE" id="PS50127">
    <property type="entry name" value="UBC_2"/>
    <property type="match status" value="1"/>
</dbReference>
<feature type="region of interest" description="Disordered" evidence="6">
    <location>
        <begin position="1"/>
        <end position="39"/>
    </location>
</feature>
<dbReference type="GO" id="GO:0061631">
    <property type="term" value="F:ubiquitin conjugating enzyme activity"/>
    <property type="evidence" value="ECO:0007669"/>
    <property type="project" value="UniProtKB-EC"/>
</dbReference>
<dbReference type="CDD" id="cd23837">
    <property type="entry name" value="UBCc_UBE2O"/>
    <property type="match status" value="1"/>
</dbReference>
<dbReference type="Gene3D" id="3.10.110.10">
    <property type="entry name" value="Ubiquitin Conjugating Enzyme"/>
    <property type="match status" value="1"/>
</dbReference>
<keyword evidence="2" id="KW-0808">Transferase</keyword>
<sequence length="674" mass="74395">MQQKTLPQGNPQGMSSDENSSHDSDVIEIPPPSTMNDAVAADSMNNTNAILHDPISVDNSDNSAQYTLVGVQTPNDKGKAIVTTDDDGESAHQTTEVFDDSVDKSGVFNEHGSGGYDDDDENDYSEMFSSYDFMEIDQYTLIQNKFDRIDIPSGIEVPIPWLAHYNLAGEKNTTNSSHLGQSSHSSSTLEPTNRKTQALEMVTESCKTFDVKPKILYPPANNDGFVNFEDFKRPGCGSFKKSMLTPPGNNTSFHSNFVGPYLRHPAPGINSSPYPSIFVGSTAVLQPKEGDIWSTSTLNEFQQSFPNISPENISSVQVRAFVPFRPPHPPVHSFRPICIPNHMEEGNNEAASNSAVIPSISAEEKEEILKKFQSFKQFDIIQDTSDHHYVNASTSMKLHPKDWAKRIQEEWKSLEKDLPDSIFVRVYESRIDLLRAVIIGAEGTPYHDGLFFFDVSFPSDYPNVPPHVHYDSRGLRVNPNLYNCGKVCLSLLNTWSGNDCDRWIPGTSTILQVLVSIQGLILNSKPYFNEPGSALLKGTSDAEIRSLHFNEEVFILSLKTMVNNIKSPPKNFKDFVVGYFNTRAHDILVACKSYKDGAQGGCLVKGGVQDVDAGDTSCTVKFKKSLDSHLEILITLFIKIGAKDECEKVFPSIKATNPSIEVPGDAAVSGSNNV</sequence>